<keyword evidence="1" id="KW-0732">Signal</keyword>
<dbReference type="PANTHER" id="PTHR30290">
    <property type="entry name" value="PERIPLASMIC BINDING COMPONENT OF ABC TRANSPORTER"/>
    <property type="match status" value="1"/>
</dbReference>
<evidence type="ECO:0000313" key="3">
    <source>
        <dbReference type="EMBL" id="MBB5999856.1"/>
    </source>
</evidence>
<evidence type="ECO:0000256" key="1">
    <source>
        <dbReference type="SAM" id="SignalP"/>
    </source>
</evidence>
<proteinExistence type="predicted"/>
<dbReference type="GO" id="GO:0043190">
    <property type="term" value="C:ATP-binding cassette (ABC) transporter complex"/>
    <property type="evidence" value="ECO:0007669"/>
    <property type="project" value="InterPro"/>
</dbReference>
<dbReference type="CDD" id="cd00995">
    <property type="entry name" value="PBP2_NikA_DppA_OppA_like"/>
    <property type="match status" value="1"/>
</dbReference>
<name>A0A841EA18_9ACTN</name>
<dbReference type="Gene3D" id="3.90.76.10">
    <property type="entry name" value="Dipeptide-binding Protein, Domain 1"/>
    <property type="match status" value="1"/>
</dbReference>
<dbReference type="InterPro" id="IPR000914">
    <property type="entry name" value="SBP_5_dom"/>
</dbReference>
<accession>A0A841EA18</accession>
<organism evidence="3 4">
    <name type="scientific">Streptomonospora salina</name>
    <dbReference type="NCBI Taxonomy" id="104205"/>
    <lineage>
        <taxon>Bacteria</taxon>
        <taxon>Bacillati</taxon>
        <taxon>Actinomycetota</taxon>
        <taxon>Actinomycetes</taxon>
        <taxon>Streptosporangiales</taxon>
        <taxon>Nocardiopsidaceae</taxon>
        <taxon>Streptomonospora</taxon>
    </lineage>
</organism>
<dbReference type="Proteomes" id="UP000578077">
    <property type="component" value="Unassembled WGS sequence"/>
</dbReference>
<keyword evidence="4" id="KW-1185">Reference proteome</keyword>
<dbReference type="InterPro" id="IPR030678">
    <property type="entry name" value="Peptide/Ni-bd"/>
</dbReference>
<feature type="domain" description="Solute-binding protein family 5" evidence="2">
    <location>
        <begin position="84"/>
        <end position="470"/>
    </location>
</feature>
<dbReference type="GO" id="GO:0015833">
    <property type="term" value="P:peptide transport"/>
    <property type="evidence" value="ECO:0007669"/>
    <property type="project" value="TreeGrafter"/>
</dbReference>
<dbReference type="PIRSF" id="PIRSF002741">
    <property type="entry name" value="MppA"/>
    <property type="match status" value="1"/>
</dbReference>
<evidence type="ECO:0000313" key="4">
    <source>
        <dbReference type="Proteomes" id="UP000578077"/>
    </source>
</evidence>
<dbReference type="PROSITE" id="PS51257">
    <property type="entry name" value="PROKAR_LIPOPROTEIN"/>
    <property type="match status" value="1"/>
</dbReference>
<dbReference type="RefSeq" id="WP_184636975.1">
    <property type="nucleotide sequence ID" value="NZ_BAABKT010000001.1"/>
</dbReference>
<dbReference type="Gene3D" id="3.40.190.10">
    <property type="entry name" value="Periplasmic binding protein-like II"/>
    <property type="match status" value="1"/>
</dbReference>
<dbReference type="GO" id="GO:0042597">
    <property type="term" value="C:periplasmic space"/>
    <property type="evidence" value="ECO:0007669"/>
    <property type="project" value="UniProtKB-ARBA"/>
</dbReference>
<protein>
    <submittedName>
        <fullName evidence="3">Oligopeptide transport system substrate-binding protein</fullName>
    </submittedName>
</protein>
<dbReference type="AlphaFoldDB" id="A0A841EA18"/>
<dbReference type="Gene3D" id="3.10.105.10">
    <property type="entry name" value="Dipeptide-binding Protein, Domain 3"/>
    <property type="match status" value="1"/>
</dbReference>
<evidence type="ECO:0000259" key="2">
    <source>
        <dbReference type="Pfam" id="PF00496"/>
    </source>
</evidence>
<feature type="signal peptide" evidence="1">
    <location>
        <begin position="1"/>
        <end position="28"/>
    </location>
</feature>
<dbReference type="InterPro" id="IPR039424">
    <property type="entry name" value="SBP_5"/>
</dbReference>
<dbReference type="EMBL" id="JACHLY010000001">
    <property type="protein sequence ID" value="MBB5999856.1"/>
    <property type="molecule type" value="Genomic_DNA"/>
</dbReference>
<reference evidence="3 4" key="1">
    <citation type="submission" date="2020-08" db="EMBL/GenBank/DDBJ databases">
        <title>Sequencing the genomes of 1000 actinobacteria strains.</title>
        <authorList>
            <person name="Klenk H.-P."/>
        </authorList>
    </citation>
    <scope>NUCLEOTIDE SEQUENCE [LARGE SCALE GENOMIC DNA]</scope>
    <source>
        <strain evidence="3 4">DSM 44593</strain>
    </source>
</reference>
<gene>
    <name evidence="3" type="ORF">HNR25_003607</name>
</gene>
<dbReference type="SUPFAM" id="SSF53850">
    <property type="entry name" value="Periplasmic binding protein-like II"/>
    <property type="match status" value="1"/>
</dbReference>
<dbReference type="GO" id="GO:1904680">
    <property type="term" value="F:peptide transmembrane transporter activity"/>
    <property type="evidence" value="ECO:0007669"/>
    <property type="project" value="TreeGrafter"/>
</dbReference>
<sequence>MSMRATRFRTAFAVAAAAVMAVSGCSGGGDDGDAGQTTVTVDGGQPENPLVPADTNEVFGGDVLDTLFSGLVRYDPETADPENYVADSIETEDNQTFTITVKEGWTFHDGTEVTAESFVDAWNWGAYGPNANLNAYWFEQIEGYDEVHPEAEDPEADPPEPEAEEMSGLEVIDDYTFEVTLNDPYAQFPMRLGYTAFAPLPEVFFEDPEAFGRDPVGNGPFRFGSWTDNQEITVEAYDDFAGSHAAQVDAVTWRMYDDREAAYADLLAGNLDVMTRLTPAAMANEVYKDDLGDRYIEQEAGLMFTLTVTGNEPGYDDARFRRALSMAIDREAIVDEIFEGTQLASNGWAPGVVIGAQDGACGEACEHSPDQANDLLQEALDDGFEPPEEVEIWFNDDADHREWVTAVVNSINQTFDGELEAVAKPVPTFSEFRSGINGDQYSGLLRTGWQMDYPHLENFLSPLYETGASSNDGDYSNEEFDRLMAEGRQESDRDAAVEKYREAERILAEDMPAVPIYTARTITGYSEDMSNVEVTPFGVPAFANLEK</sequence>
<dbReference type="Pfam" id="PF00496">
    <property type="entry name" value="SBP_bac_5"/>
    <property type="match status" value="1"/>
</dbReference>
<feature type="chain" id="PRO_5038831824" evidence="1">
    <location>
        <begin position="29"/>
        <end position="547"/>
    </location>
</feature>
<comment type="caution">
    <text evidence="3">The sequence shown here is derived from an EMBL/GenBank/DDBJ whole genome shotgun (WGS) entry which is preliminary data.</text>
</comment>
<dbReference type="PANTHER" id="PTHR30290:SF83">
    <property type="entry name" value="ABC TRANSPORTER SUBSTRATE-BINDING PROTEIN"/>
    <property type="match status" value="1"/>
</dbReference>